<evidence type="ECO:0000313" key="1">
    <source>
        <dbReference type="EMBL" id="KAL0487601.1"/>
    </source>
</evidence>
<proteinExistence type="predicted"/>
<sequence>MKPKQIGTGTFEVPKIDVLSMQERRQNDNHSPVTFVPIAALTPRNRKNNNTKHIPEKLRLPEKAEKLLDGIMFIEEPVEQTQPKVQIPNNLHSHGPFYFLCNLFDHVKPEKFIFDKEAHSLKIVENRTRPYTKLDIYDASSNVKLFQVNKGWNGTSSAYRILLNDEEIAKCTLIGQFRVGARIAFTYNTSDGIEFTSIGKFFSNEYEIAKNGTVIANIKKKKIKNTYDHNILEISSEEDIMHVVLMVITIEQRLHDIRVRDDPRLGQK</sequence>
<dbReference type="EMBL" id="JAOPGA020001355">
    <property type="protein sequence ID" value="KAL0487601.1"/>
    <property type="molecule type" value="Genomic_DNA"/>
</dbReference>
<dbReference type="AlphaFoldDB" id="A0AAW2ZCX7"/>
<dbReference type="Pfam" id="PF04525">
    <property type="entry name" value="LOR"/>
    <property type="match status" value="1"/>
</dbReference>
<accession>A0AAW2ZCX7</accession>
<evidence type="ECO:0000313" key="2">
    <source>
        <dbReference type="Proteomes" id="UP001431209"/>
    </source>
</evidence>
<organism evidence="1 2">
    <name type="scientific">Acrasis kona</name>
    <dbReference type="NCBI Taxonomy" id="1008807"/>
    <lineage>
        <taxon>Eukaryota</taxon>
        <taxon>Discoba</taxon>
        <taxon>Heterolobosea</taxon>
        <taxon>Tetramitia</taxon>
        <taxon>Eutetramitia</taxon>
        <taxon>Acrasidae</taxon>
        <taxon>Acrasis</taxon>
    </lineage>
</organism>
<dbReference type="InterPro" id="IPR007612">
    <property type="entry name" value="LOR"/>
</dbReference>
<dbReference type="Proteomes" id="UP001431209">
    <property type="component" value="Unassembled WGS sequence"/>
</dbReference>
<keyword evidence="2" id="KW-1185">Reference proteome</keyword>
<gene>
    <name evidence="1" type="ORF">AKO1_000255</name>
</gene>
<comment type="caution">
    <text evidence="1">The sequence shown here is derived from an EMBL/GenBank/DDBJ whole genome shotgun (WGS) entry which is preliminary data.</text>
</comment>
<reference evidence="1 2" key="1">
    <citation type="submission" date="2024-03" db="EMBL/GenBank/DDBJ databases">
        <title>The Acrasis kona genome and developmental transcriptomes reveal deep origins of eukaryotic multicellular pathways.</title>
        <authorList>
            <person name="Sheikh S."/>
            <person name="Fu C.-J."/>
            <person name="Brown M.W."/>
            <person name="Baldauf S.L."/>
        </authorList>
    </citation>
    <scope>NUCLEOTIDE SEQUENCE [LARGE SCALE GENOMIC DNA]</scope>
    <source>
        <strain evidence="1 2">ATCC MYA-3509</strain>
    </source>
</reference>
<protein>
    <submittedName>
        <fullName evidence="1">UPL2</fullName>
    </submittedName>
</protein>
<name>A0AAW2ZCX7_9EUKA</name>